<evidence type="ECO:0000259" key="3">
    <source>
        <dbReference type="PROSITE" id="PS51186"/>
    </source>
</evidence>
<dbReference type="Pfam" id="PF00583">
    <property type="entry name" value="Acetyltransf_1"/>
    <property type="match status" value="1"/>
</dbReference>
<keyword evidence="2" id="KW-0012">Acyltransferase</keyword>
<evidence type="ECO:0000313" key="5">
    <source>
        <dbReference type="Proteomes" id="UP000244924"/>
    </source>
</evidence>
<dbReference type="EMBL" id="OMOQ01000001">
    <property type="protein sequence ID" value="SPH17827.1"/>
    <property type="molecule type" value="Genomic_DNA"/>
</dbReference>
<dbReference type="InterPro" id="IPR000182">
    <property type="entry name" value="GNAT_dom"/>
</dbReference>
<feature type="domain" description="N-acetyltransferase" evidence="3">
    <location>
        <begin position="6"/>
        <end position="193"/>
    </location>
</feature>
<dbReference type="SUPFAM" id="SSF55729">
    <property type="entry name" value="Acyl-CoA N-acyltransferases (Nat)"/>
    <property type="match status" value="1"/>
</dbReference>
<keyword evidence="5" id="KW-1185">Reference proteome</keyword>
<dbReference type="InterPro" id="IPR050832">
    <property type="entry name" value="Bact_Acetyltransf"/>
</dbReference>
<evidence type="ECO:0000256" key="1">
    <source>
        <dbReference type="ARBA" id="ARBA00022679"/>
    </source>
</evidence>
<evidence type="ECO:0000313" key="4">
    <source>
        <dbReference type="EMBL" id="SPH17827.1"/>
    </source>
</evidence>
<dbReference type="Gene3D" id="3.40.630.30">
    <property type="match status" value="1"/>
</dbReference>
<gene>
    <name evidence="4" type="ORF">DEA8626_01354</name>
</gene>
<organism evidence="4 5">
    <name type="scientific">Albidovulum aquaemixtae</name>
    <dbReference type="NCBI Taxonomy" id="1542388"/>
    <lineage>
        <taxon>Bacteria</taxon>
        <taxon>Pseudomonadati</taxon>
        <taxon>Pseudomonadota</taxon>
        <taxon>Alphaproteobacteria</taxon>
        <taxon>Rhodobacterales</taxon>
        <taxon>Paracoccaceae</taxon>
        <taxon>Albidovulum</taxon>
    </lineage>
</organism>
<accession>A0A2R8B5H2</accession>
<protein>
    <recommendedName>
        <fullName evidence="3">N-acetyltransferase domain-containing protein</fullName>
    </recommendedName>
</protein>
<dbReference type="PROSITE" id="PS51186">
    <property type="entry name" value="GNAT"/>
    <property type="match status" value="1"/>
</dbReference>
<reference evidence="4 5" key="1">
    <citation type="submission" date="2018-03" db="EMBL/GenBank/DDBJ databases">
        <authorList>
            <person name="Keele B.F."/>
        </authorList>
    </citation>
    <scope>NUCLEOTIDE SEQUENCE [LARGE SCALE GENOMIC DNA]</scope>
    <source>
        <strain evidence="4 5">CECT 8626</strain>
    </source>
</reference>
<dbReference type="InterPro" id="IPR016181">
    <property type="entry name" value="Acyl_CoA_acyltransferase"/>
</dbReference>
<dbReference type="Proteomes" id="UP000244924">
    <property type="component" value="Unassembled WGS sequence"/>
</dbReference>
<dbReference type="RefSeq" id="WP_108852228.1">
    <property type="nucleotide sequence ID" value="NZ_OMOQ01000001.1"/>
</dbReference>
<name>A0A2R8B5H2_9RHOB</name>
<dbReference type="GO" id="GO:0016747">
    <property type="term" value="F:acyltransferase activity, transferring groups other than amino-acyl groups"/>
    <property type="evidence" value="ECO:0007669"/>
    <property type="project" value="InterPro"/>
</dbReference>
<proteinExistence type="predicted"/>
<dbReference type="OrthoDB" id="9788924at2"/>
<dbReference type="CDD" id="cd04301">
    <property type="entry name" value="NAT_SF"/>
    <property type="match status" value="1"/>
</dbReference>
<sequence length="198" mass="21566">MTATDITIRPAKRGDAALIAELVNLAGEGLPFYVWHSMTPPGGDPWTTGRARAARDEGAFSWRNAWIAEEKDQGAGGLVGYVQPDVPEPIAPDLPRMFVPLQELENSAPGTFYVNVLATRPEFQGRGIGSRLLAFAEHQAGPQGMSLIVSDANAGARRLYERAGYRVAARRSMAKDGWENPGTEWFLMVKDADRLRGA</sequence>
<dbReference type="AlphaFoldDB" id="A0A2R8B5H2"/>
<dbReference type="PANTHER" id="PTHR43877">
    <property type="entry name" value="AMINOALKYLPHOSPHONATE N-ACETYLTRANSFERASE-RELATED-RELATED"/>
    <property type="match status" value="1"/>
</dbReference>
<evidence type="ECO:0000256" key="2">
    <source>
        <dbReference type="ARBA" id="ARBA00023315"/>
    </source>
</evidence>
<keyword evidence="1" id="KW-0808">Transferase</keyword>